<sequence length="549" mass="60525">MNNTISEAASLMNFLVLNGEADNINLPDLPALSFTVIGSEEHEYSFMVSSMLGAQLKKSIMLNDFVASLNIALDKATFWRGMTVISSIVATNTNMKLHSFYSGKSNMDFDVSWLGISTLKMYLFAHLQYDIDYLNELFHDTACLENKQMRAPLSLPFVNFGHAKCHLLITSPDSLFDGSHHAIQSLGNVFTALEREADQQGLIAGVMPMTISTGYAGNGTSNGYFNKEILSQPIVSLGCEGNCVVKQAIDDNDQSLVHESQHILLSSSTLFGMEMVYIGGHDIHNNIGTAPSSLSITAIPDYSLPATVGVIPIALSSPIQVSTSVTGDGFHLSSTATNADISVVGVTCHLELINEDLAMGPIKHTLHSGKYKTDYNMMVSKRPNLVKVFKRSIDANTASKKDLSLVIERVEHSFQRKFVHPSYLEWLKAAQALSLIASCTESQAPLDKVNKNYTKLGKKEIIHGMAYLLNVEYDFGAEGFSHERLKVIARWASILPHLITPSEPELYAIYNSVQANSVYNQIVQAVYRDNKLKRPLDFFDTLFSTQLSE</sequence>
<organism evidence="1 2">
    <name type="scientific">Sphaerobolus stellatus (strain SS14)</name>
    <dbReference type="NCBI Taxonomy" id="990650"/>
    <lineage>
        <taxon>Eukaryota</taxon>
        <taxon>Fungi</taxon>
        <taxon>Dikarya</taxon>
        <taxon>Basidiomycota</taxon>
        <taxon>Agaricomycotina</taxon>
        <taxon>Agaricomycetes</taxon>
        <taxon>Phallomycetidae</taxon>
        <taxon>Geastrales</taxon>
        <taxon>Sphaerobolaceae</taxon>
        <taxon>Sphaerobolus</taxon>
    </lineage>
</organism>
<dbReference type="EMBL" id="KN837315">
    <property type="protein sequence ID" value="KIJ28109.1"/>
    <property type="molecule type" value="Genomic_DNA"/>
</dbReference>
<dbReference type="AlphaFoldDB" id="A0A0C9U1Z0"/>
<protein>
    <submittedName>
        <fullName evidence="1">Uncharacterized protein</fullName>
    </submittedName>
</protein>
<dbReference type="HOGENOM" id="CLU_496224_0_0_1"/>
<dbReference type="Proteomes" id="UP000054279">
    <property type="component" value="Unassembled WGS sequence"/>
</dbReference>
<reference evidence="1 2" key="1">
    <citation type="submission" date="2014-06" db="EMBL/GenBank/DDBJ databases">
        <title>Evolutionary Origins and Diversification of the Mycorrhizal Mutualists.</title>
        <authorList>
            <consortium name="DOE Joint Genome Institute"/>
            <consortium name="Mycorrhizal Genomics Consortium"/>
            <person name="Kohler A."/>
            <person name="Kuo A."/>
            <person name="Nagy L.G."/>
            <person name="Floudas D."/>
            <person name="Copeland A."/>
            <person name="Barry K.W."/>
            <person name="Cichocki N."/>
            <person name="Veneault-Fourrey C."/>
            <person name="LaButti K."/>
            <person name="Lindquist E.A."/>
            <person name="Lipzen A."/>
            <person name="Lundell T."/>
            <person name="Morin E."/>
            <person name="Murat C."/>
            <person name="Riley R."/>
            <person name="Ohm R."/>
            <person name="Sun H."/>
            <person name="Tunlid A."/>
            <person name="Henrissat B."/>
            <person name="Grigoriev I.V."/>
            <person name="Hibbett D.S."/>
            <person name="Martin F."/>
        </authorList>
    </citation>
    <scope>NUCLEOTIDE SEQUENCE [LARGE SCALE GENOMIC DNA]</scope>
    <source>
        <strain evidence="1 2">SS14</strain>
    </source>
</reference>
<accession>A0A0C9U1Z0</accession>
<evidence type="ECO:0000313" key="2">
    <source>
        <dbReference type="Proteomes" id="UP000054279"/>
    </source>
</evidence>
<gene>
    <name evidence="1" type="ORF">M422DRAFT_54771</name>
</gene>
<keyword evidence="2" id="KW-1185">Reference proteome</keyword>
<proteinExistence type="predicted"/>
<evidence type="ECO:0000313" key="1">
    <source>
        <dbReference type="EMBL" id="KIJ28109.1"/>
    </source>
</evidence>
<name>A0A0C9U1Z0_SPHS4</name>